<evidence type="ECO:0000256" key="1">
    <source>
        <dbReference type="ARBA" id="ARBA00023015"/>
    </source>
</evidence>
<dbReference type="InterPro" id="IPR018060">
    <property type="entry name" value="HTH_AraC"/>
</dbReference>
<keyword evidence="2" id="KW-0238">DNA-binding</keyword>
<name>A0A2Z3GWM5_9BACT</name>
<evidence type="ECO:0000256" key="3">
    <source>
        <dbReference type="ARBA" id="ARBA00023163"/>
    </source>
</evidence>
<accession>A0A2Z3GWM5</accession>
<proteinExistence type="predicted"/>
<evidence type="ECO:0000313" key="7">
    <source>
        <dbReference type="Proteomes" id="UP000245802"/>
    </source>
</evidence>
<feature type="region of interest" description="Disordered" evidence="4">
    <location>
        <begin position="316"/>
        <end position="344"/>
    </location>
</feature>
<keyword evidence="7" id="KW-1185">Reference proteome</keyword>
<evidence type="ECO:0000256" key="2">
    <source>
        <dbReference type="ARBA" id="ARBA00023125"/>
    </source>
</evidence>
<reference evidence="6 7" key="1">
    <citation type="submission" date="2018-01" db="EMBL/GenBank/DDBJ databases">
        <title>G. obscuriglobus.</title>
        <authorList>
            <person name="Franke J."/>
            <person name="Blomberg W."/>
            <person name="Selmecki A."/>
        </authorList>
    </citation>
    <scope>NUCLEOTIDE SEQUENCE [LARGE SCALE GENOMIC DNA]</scope>
    <source>
        <strain evidence="6 7">DSM 5831</strain>
    </source>
</reference>
<dbReference type="PANTHER" id="PTHR43280:SF32">
    <property type="entry name" value="TRANSCRIPTIONAL REGULATORY PROTEIN"/>
    <property type="match status" value="1"/>
</dbReference>
<dbReference type="InterPro" id="IPR009057">
    <property type="entry name" value="Homeodomain-like_sf"/>
</dbReference>
<dbReference type="AlphaFoldDB" id="A0A2Z3GWM5"/>
<dbReference type="KEGG" id="gog:C1280_01205"/>
<feature type="compositionally biased region" description="Basic and acidic residues" evidence="4">
    <location>
        <begin position="332"/>
        <end position="344"/>
    </location>
</feature>
<dbReference type="Proteomes" id="UP000245802">
    <property type="component" value="Chromosome"/>
</dbReference>
<keyword evidence="1" id="KW-0805">Transcription regulation</keyword>
<dbReference type="Pfam" id="PF12833">
    <property type="entry name" value="HTH_18"/>
    <property type="match status" value="1"/>
</dbReference>
<dbReference type="Gene3D" id="1.10.10.60">
    <property type="entry name" value="Homeodomain-like"/>
    <property type="match status" value="1"/>
</dbReference>
<gene>
    <name evidence="6" type="ORF">C1280_01205</name>
</gene>
<sequence>MDDSHPSGSDFYDPRTGGQALRVRGVRIEGGAHEPARTNCFAIYRIDSGSGTVAAGDAHHPFGPASLLFFVPYQYMRFSADQPVGGEVIEFHANFLCVETFHAEVGCSGALFNDPYGVPLVALEDGAAAEVSDLFSRIRREQTERGLAHVEASLAYLKVLLIFSTRLKTGGGAGCGTAAAHRHPVLSRLALLIEQNYRTWHAPAQYADALHVTAKVLGRLVREHLNTTLTDLIRNRVLTHAKWQLLHTLRPVKEIAQEVGFGDELYFSRLFKKATGVSPRYFRDFETAVRGGSNLSMSSGRASILQTVGGADHSVVGADALGRTGGGGTEGSTRRHDNEPAETV</sequence>
<evidence type="ECO:0000259" key="5">
    <source>
        <dbReference type="PROSITE" id="PS01124"/>
    </source>
</evidence>
<dbReference type="OrthoDB" id="273555at2"/>
<dbReference type="PRINTS" id="PR00032">
    <property type="entry name" value="HTHARAC"/>
</dbReference>
<dbReference type="PROSITE" id="PS01124">
    <property type="entry name" value="HTH_ARAC_FAMILY_2"/>
    <property type="match status" value="1"/>
</dbReference>
<organism evidence="6 7">
    <name type="scientific">Gemmata obscuriglobus</name>
    <dbReference type="NCBI Taxonomy" id="114"/>
    <lineage>
        <taxon>Bacteria</taxon>
        <taxon>Pseudomonadati</taxon>
        <taxon>Planctomycetota</taxon>
        <taxon>Planctomycetia</taxon>
        <taxon>Gemmatales</taxon>
        <taxon>Gemmataceae</taxon>
        <taxon>Gemmata</taxon>
    </lineage>
</organism>
<keyword evidence="3" id="KW-0804">Transcription</keyword>
<evidence type="ECO:0000256" key="4">
    <source>
        <dbReference type="SAM" id="MobiDB-lite"/>
    </source>
</evidence>
<evidence type="ECO:0000313" key="6">
    <source>
        <dbReference type="EMBL" id="AWM35776.1"/>
    </source>
</evidence>
<dbReference type="GO" id="GO:0043565">
    <property type="term" value="F:sequence-specific DNA binding"/>
    <property type="evidence" value="ECO:0007669"/>
    <property type="project" value="InterPro"/>
</dbReference>
<dbReference type="EMBL" id="CP025958">
    <property type="protein sequence ID" value="AWM35776.1"/>
    <property type="molecule type" value="Genomic_DNA"/>
</dbReference>
<feature type="domain" description="HTH araC/xylS-type" evidence="5">
    <location>
        <begin position="187"/>
        <end position="285"/>
    </location>
</feature>
<protein>
    <submittedName>
        <fullName evidence="6">AraC family transcriptional regulator</fullName>
    </submittedName>
</protein>
<dbReference type="RefSeq" id="WP_010036866.1">
    <property type="nucleotide sequence ID" value="NZ_CP025958.1"/>
</dbReference>
<dbReference type="SMART" id="SM00342">
    <property type="entry name" value="HTH_ARAC"/>
    <property type="match status" value="1"/>
</dbReference>
<dbReference type="SUPFAM" id="SSF46689">
    <property type="entry name" value="Homeodomain-like"/>
    <property type="match status" value="1"/>
</dbReference>
<dbReference type="GO" id="GO:0003700">
    <property type="term" value="F:DNA-binding transcription factor activity"/>
    <property type="evidence" value="ECO:0007669"/>
    <property type="project" value="InterPro"/>
</dbReference>
<dbReference type="PANTHER" id="PTHR43280">
    <property type="entry name" value="ARAC-FAMILY TRANSCRIPTIONAL REGULATOR"/>
    <property type="match status" value="1"/>
</dbReference>
<dbReference type="InterPro" id="IPR020449">
    <property type="entry name" value="Tscrpt_reg_AraC-type_HTH"/>
</dbReference>